<feature type="transmembrane region" description="Helical" evidence="6">
    <location>
        <begin position="241"/>
        <end position="265"/>
    </location>
</feature>
<dbReference type="InterPro" id="IPR001851">
    <property type="entry name" value="ABC_transp_permease"/>
</dbReference>
<feature type="transmembrane region" description="Helical" evidence="6">
    <location>
        <begin position="201"/>
        <end position="221"/>
    </location>
</feature>
<feature type="transmembrane region" description="Helical" evidence="6">
    <location>
        <begin position="106"/>
        <end position="126"/>
    </location>
</feature>
<dbReference type="RefSeq" id="WP_246690475.1">
    <property type="nucleotide sequence ID" value="NZ_BJYU01000084.1"/>
</dbReference>
<evidence type="ECO:0000313" key="7">
    <source>
        <dbReference type="EMBL" id="GEO16983.1"/>
    </source>
</evidence>
<sequence>MAAVFLVLACTPLGLDNFGIEGLRDVLLFATFAVSLDLFWGRTGILSFGHATFFGLGAYGMAIATVTLSLDPSYGSLVGLGLGVALAAAMALAIGYFIIYGGVREAYFTIITLALTLIGFNIAVGWSSVTGGDSGLIGVPPLSIAGLTLSTAIQQFYLAWGLLAAVIFGGWLVLRGRYGLLLKAIQDNEVKAQTLGHNTSLILLVIFVTSAVIAALAGAIYVTATGFVAPDMIGLLLSTEVIMWVAVGGRGSLIGGALGAMLVWYLQQQISSISTNLWPLFLGCFFVLMVFLFPDGLPAMGEQITRQVRSRLPSLERKQ</sequence>
<keyword evidence="5 6" id="KW-0472">Membrane</keyword>
<evidence type="ECO:0000256" key="4">
    <source>
        <dbReference type="ARBA" id="ARBA00022989"/>
    </source>
</evidence>
<evidence type="ECO:0000256" key="2">
    <source>
        <dbReference type="ARBA" id="ARBA00022475"/>
    </source>
</evidence>
<dbReference type="CDD" id="cd06581">
    <property type="entry name" value="TM_PBP1_LivM_like"/>
    <property type="match status" value="1"/>
</dbReference>
<feature type="transmembrane region" description="Helical" evidence="6">
    <location>
        <begin position="76"/>
        <end position="99"/>
    </location>
</feature>
<feature type="transmembrane region" description="Helical" evidence="6">
    <location>
        <begin position="277"/>
        <end position="294"/>
    </location>
</feature>
<dbReference type="InterPro" id="IPR043428">
    <property type="entry name" value="LivM-like"/>
</dbReference>
<dbReference type="PANTHER" id="PTHR30482">
    <property type="entry name" value="HIGH-AFFINITY BRANCHED-CHAIN AMINO ACID TRANSPORT SYSTEM PERMEASE"/>
    <property type="match status" value="1"/>
</dbReference>
<evidence type="ECO:0000256" key="3">
    <source>
        <dbReference type="ARBA" id="ARBA00022692"/>
    </source>
</evidence>
<dbReference type="EMBL" id="BJYU01000084">
    <property type="protein sequence ID" value="GEO16983.1"/>
    <property type="molecule type" value="Genomic_DNA"/>
</dbReference>
<protein>
    <submittedName>
        <fullName evidence="7">Branched-chain amino acid ABC transporter permease</fullName>
    </submittedName>
</protein>
<dbReference type="AlphaFoldDB" id="A0A512BYG7"/>
<accession>A0A512BYG7</accession>
<dbReference type="Proteomes" id="UP000321085">
    <property type="component" value="Unassembled WGS sequence"/>
</dbReference>
<keyword evidence="4 6" id="KW-1133">Transmembrane helix</keyword>
<proteinExistence type="predicted"/>
<evidence type="ECO:0000256" key="1">
    <source>
        <dbReference type="ARBA" id="ARBA00004651"/>
    </source>
</evidence>
<dbReference type="GO" id="GO:0015658">
    <property type="term" value="F:branched-chain amino acid transmembrane transporter activity"/>
    <property type="evidence" value="ECO:0007669"/>
    <property type="project" value="InterPro"/>
</dbReference>
<gene>
    <name evidence="7" type="ORF">MAE02_46790</name>
</gene>
<feature type="transmembrane region" description="Helical" evidence="6">
    <location>
        <begin position="53"/>
        <end position="70"/>
    </location>
</feature>
<organism evidence="7 8">
    <name type="scientific">Microvirga aerophila</name>
    <dbReference type="NCBI Taxonomy" id="670291"/>
    <lineage>
        <taxon>Bacteria</taxon>
        <taxon>Pseudomonadati</taxon>
        <taxon>Pseudomonadota</taxon>
        <taxon>Alphaproteobacteria</taxon>
        <taxon>Hyphomicrobiales</taxon>
        <taxon>Methylobacteriaceae</taxon>
        <taxon>Microvirga</taxon>
    </lineage>
</organism>
<comment type="subcellular location">
    <subcellularLocation>
        <location evidence="1">Cell membrane</location>
        <topology evidence="1">Multi-pass membrane protein</topology>
    </subcellularLocation>
</comment>
<comment type="caution">
    <text evidence="7">The sequence shown here is derived from an EMBL/GenBank/DDBJ whole genome shotgun (WGS) entry which is preliminary data.</text>
</comment>
<keyword evidence="3 6" id="KW-0812">Transmembrane</keyword>
<feature type="transmembrane region" description="Helical" evidence="6">
    <location>
        <begin position="156"/>
        <end position="174"/>
    </location>
</feature>
<dbReference type="PANTHER" id="PTHR30482:SF17">
    <property type="entry name" value="ABC TRANSPORTER ATP-BINDING PROTEIN"/>
    <property type="match status" value="1"/>
</dbReference>
<keyword evidence="2" id="KW-1003">Cell membrane</keyword>
<evidence type="ECO:0000313" key="8">
    <source>
        <dbReference type="Proteomes" id="UP000321085"/>
    </source>
</evidence>
<evidence type="ECO:0000256" key="5">
    <source>
        <dbReference type="ARBA" id="ARBA00023136"/>
    </source>
</evidence>
<dbReference type="Pfam" id="PF02653">
    <property type="entry name" value="BPD_transp_2"/>
    <property type="match status" value="1"/>
</dbReference>
<feature type="transmembrane region" description="Helical" evidence="6">
    <location>
        <begin position="25"/>
        <end position="41"/>
    </location>
</feature>
<evidence type="ECO:0000256" key="6">
    <source>
        <dbReference type="SAM" id="Phobius"/>
    </source>
</evidence>
<dbReference type="GO" id="GO:0005886">
    <property type="term" value="C:plasma membrane"/>
    <property type="evidence" value="ECO:0007669"/>
    <property type="project" value="UniProtKB-SubCell"/>
</dbReference>
<name>A0A512BYG7_9HYPH</name>
<keyword evidence="8" id="KW-1185">Reference proteome</keyword>
<reference evidence="7 8" key="1">
    <citation type="submission" date="2019-07" db="EMBL/GenBank/DDBJ databases">
        <title>Whole genome shotgun sequence of Microvirga aerophila NBRC 106136.</title>
        <authorList>
            <person name="Hosoyama A."/>
            <person name="Uohara A."/>
            <person name="Ohji S."/>
            <person name="Ichikawa N."/>
        </authorList>
    </citation>
    <scope>NUCLEOTIDE SEQUENCE [LARGE SCALE GENOMIC DNA]</scope>
    <source>
        <strain evidence="7 8">NBRC 106136</strain>
    </source>
</reference>